<reference evidence="1" key="2">
    <citation type="submission" date="2016-06" db="EMBL/GenBank/DDBJ databases">
        <title>The genome of a short-lived fish provides insights into sex chromosome evolution and the genetic control of aging.</title>
        <authorList>
            <person name="Reichwald K."/>
            <person name="Felder M."/>
            <person name="Petzold A."/>
            <person name="Koch P."/>
            <person name="Groth M."/>
            <person name="Platzer M."/>
        </authorList>
    </citation>
    <scope>NUCLEOTIDE SEQUENCE</scope>
    <source>
        <tissue evidence="1">Brain</tissue>
    </source>
</reference>
<reference evidence="1" key="1">
    <citation type="submission" date="2016-05" db="EMBL/GenBank/DDBJ databases">
        <authorList>
            <person name="Lavstsen T."/>
            <person name="Jespersen J.S."/>
        </authorList>
    </citation>
    <scope>NUCLEOTIDE SEQUENCE</scope>
    <source>
        <tissue evidence="1">Brain</tissue>
    </source>
</reference>
<organism evidence="1">
    <name type="scientific">Iconisemion striatum</name>
    <dbReference type="NCBI Taxonomy" id="60296"/>
    <lineage>
        <taxon>Eukaryota</taxon>
        <taxon>Metazoa</taxon>
        <taxon>Chordata</taxon>
        <taxon>Craniata</taxon>
        <taxon>Vertebrata</taxon>
        <taxon>Euteleostomi</taxon>
        <taxon>Actinopterygii</taxon>
        <taxon>Neopterygii</taxon>
        <taxon>Teleostei</taxon>
        <taxon>Neoteleostei</taxon>
        <taxon>Acanthomorphata</taxon>
        <taxon>Ovalentaria</taxon>
        <taxon>Atherinomorphae</taxon>
        <taxon>Cyprinodontiformes</taxon>
        <taxon>Nothobranchiidae</taxon>
        <taxon>Iconisemion</taxon>
    </lineage>
</organism>
<sequence length="40" mass="4638">EETSSRTWISMSSYLLRLTGGLRRQSKHTHVDTHTLTHTL</sequence>
<name>A0A1A7XIJ5_9TELE</name>
<evidence type="ECO:0000313" key="1">
    <source>
        <dbReference type="EMBL" id="SBP17665.1"/>
    </source>
</evidence>
<protein>
    <submittedName>
        <fullName evidence="1">Uncharacterized protein</fullName>
    </submittedName>
</protein>
<proteinExistence type="predicted"/>
<dbReference type="EMBL" id="HADW01016265">
    <property type="protein sequence ID" value="SBP17665.1"/>
    <property type="molecule type" value="Transcribed_RNA"/>
</dbReference>
<feature type="non-terminal residue" evidence="1">
    <location>
        <position position="1"/>
    </location>
</feature>
<accession>A0A1A7XIJ5</accession>
<feature type="non-terminal residue" evidence="1">
    <location>
        <position position="40"/>
    </location>
</feature>
<dbReference type="AlphaFoldDB" id="A0A1A7XIJ5"/>
<gene>
    <name evidence="1" type="primary">Nfu_g_1_020249</name>
</gene>